<name>A0A238V0P1_9ACTN</name>
<dbReference type="GO" id="GO:0000009">
    <property type="term" value="F:alpha-1,6-mannosyltransferase activity"/>
    <property type="evidence" value="ECO:0007669"/>
    <property type="project" value="InterPro"/>
</dbReference>
<feature type="transmembrane region" description="Helical" evidence="10">
    <location>
        <begin position="294"/>
        <end position="316"/>
    </location>
</feature>
<comment type="pathway">
    <text evidence="2">Glycolipid biosynthesis; glycosylphosphatidylinositol-anchor biosynthesis.</text>
</comment>
<dbReference type="GO" id="GO:0006506">
    <property type="term" value="P:GPI anchor biosynthetic process"/>
    <property type="evidence" value="ECO:0007669"/>
    <property type="project" value="UniProtKB-UniPathway"/>
</dbReference>
<keyword evidence="9 10" id="KW-0472">Membrane</keyword>
<evidence type="ECO:0000313" key="11">
    <source>
        <dbReference type="EMBL" id="SNR28102.1"/>
    </source>
</evidence>
<dbReference type="AlphaFoldDB" id="A0A238V0P1"/>
<gene>
    <name evidence="11" type="ORF">SAMN06264365_101504</name>
</gene>
<dbReference type="OrthoDB" id="151635at2"/>
<keyword evidence="8 10" id="KW-1133">Transmembrane helix</keyword>
<sequence>MTTTSPSEAEPVAPDAVEPPETLWEKAGGGRGVAVAVGLLALTRVGQLLMVWWLGGASTENGGVWQRLLVWDGGWFLRVAMNGYPHGYTYDANHVLQANELAFFPLYPALIRGVTMFGVAPGTAAVGVAWLASIGAAVALHLLGTTLYSKRAGWALVAICCSAPVSVVLSMAYSESLFLALVAGMFVAAHRRVWLPAALFGLGAALTRPTGAAAAIALAVAAIMAVRDSTERIKPLAAAATALAGVPLFLAWVGWRVGDWTAWFRIQTAGWGTSFDYGRSTAVFLHATFTGADGWVQISVGLILLAALAAAGVALAARPWPPLAVYGVVAMILVYGQAGFYHSKPRLLLPVLLTLLPAMVAAARARPRVAVLSITAWAVFGLWYGAYMITIWPYTM</sequence>
<evidence type="ECO:0000256" key="2">
    <source>
        <dbReference type="ARBA" id="ARBA00004687"/>
    </source>
</evidence>
<evidence type="ECO:0000313" key="12">
    <source>
        <dbReference type="Proteomes" id="UP000198415"/>
    </source>
</evidence>
<keyword evidence="6 10" id="KW-0812">Transmembrane</keyword>
<organism evidence="11 12">
    <name type="scientific">Actinoplanes regularis</name>
    <dbReference type="NCBI Taxonomy" id="52697"/>
    <lineage>
        <taxon>Bacteria</taxon>
        <taxon>Bacillati</taxon>
        <taxon>Actinomycetota</taxon>
        <taxon>Actinomycetes</taxon>
        <taxon>Micromonosporales</taxon>
        <taxon>Micromonosporaceae</taxon>
        <taxon>Actinoplanes</taxon>
    </lineage>
</organism>
<protein>
    <submittedName>
        <fullName evidence="11">Mannosyltransferase (PIG-V)</fullName>
    </submittedName>
</protein>
<dbReference type="UniPathway" id="UPA00196"/>
<dbReference type="EMBL" id="FZNR01000001">
    <property type="protein sequence ID" value="SNR28102.1"/>
    <property type="molecule type" value="Genomic_DNA"/>
</dbReference>
<dbReference type="Pfam" id="PF04188">
    <property type="entry name" value="Mannosyl_trans2"/>
    <property type="match status" value="1"/>
</dbReference>
<dbReference type="Proteomes" id="UP000198415">
    <property type="component" value="Unassembled WGS sequence"/>
</dbReference>
<evidence type="ECO:0000256" key="9">
    <source>
        <dbReference type="ARBA" id="ARBA00023136"/>
    </source>
</evidence>
<evidence type="ECO:0000256" key="5">
    <source>
        <dbReference type="ARBA" id="ARBA00022679"/>
    </source>
</evidence>
<reference evidence="11 12" key="1">
    <citation type="submission" date="2017-06" db="EMBL/GenBank/DDBJ databases">
        <authorList>
            <person name="Kim H.J."/>
            <person name="Triplett B.A."/>
        </authorList>
    </citation>
    <scope>NUCLEOTIDE SEQUENCE [LARGE SCALE GENOMIC DNA]</scope>
    <source>
        <strain evidence="11 12">DSM 43151</strain>
    </source>
</reference>
<keyword evidence="3" id="KW-0337">GPI-anchor biosynthesis</keyword>
<evidence type="ECO:0000256" key="7">
    <source>
        <dbReference type="ARBA" id="ARBA00022824"/>
    </source>
</evidence>
<dbReference type="GO" id="GO:0004376">
    <property type="term" value="F:GPI mannosyltransferase activity"/>
    <property type="evidence" value="ECO:0007669"/>
    <property type="project" value="InterPro"/>
</dbReference>
<proteinExistence type="predicted"/>
<accession>A0A238V0P1</accession>
<feature type="transmembrane region" description="Helical" evidence="10">
    <location>
        <begin position="193"/>
        <end position="224"/>
    </location>
</feature>
<dbReference type="InterPro" id="IPR007315">
    <property type="entry name" value="PIG-V/Gpi18"/>
</dbReference>
<evidence type="ECO:0000256" key="6">
    <source>
        <dbReference type="ARBA" id="ARBA00022692"/>
    </source>
</evidence>
<feature type="transmembrane region" description="Helical" evidence="10">
    <location>
        <begin position="152"/>
        <end position="173"/>
    </location>
</feature>
<evidence type="ECO:0000256" key="10">
    <source>
        <dbReference type="SAM" id="Phobius"/>
    </source>
</evidence>
<keyword evidence="4 11" id="KW-0328">Glycosyltransferase</keyword>
<dbReference type="PANTHER" id="PTHR12468">
    <property type="entry name" value="GPI MANNOSYLTRANSFERASE 2"/>
    <property type="match status" value="1"/>
</dbReference>
<feature type="transmembrane region" description="Helical" evidence="10">
    <location>
        <begin position="236"/>
        <end position="255"/>
    </location>
</feature>
<feature type="transmembrane region" description="Helical" evidence="10">
    <location>
        <begin position="370"/>
        <end position="394"/>
    </location>
</feature>
<evidence type="ECO:0000256" key="3">
    <source>
        <dbReference type="ARBA" id="ARBA00022502"/>
    </source>
</evidence>
<evidence type="ECO:0000256" key="8">
    <source>
        <dbReference type="ARBA" id="ARBA00022989"/>
    </source>
</evidence>
<comment type="subcellular location">
    <subcellularLocation>
        <location evidence="1">Endoplasmic reticulum membrane</location>
        <topology evidence="1">Multi-pass membrane protein</topology>
    </subcellularLocation>
</comment>
<keyword evidence="5 11" id="KW-0808">Transferase</keyword>
<feature type="transmembrane region" description="Helical" evidence="10">
    <location>
        <begin position="347"/>
        <end position="363"/>
    </location>
</feature>
<keyword evidence="12" id="KW-1185">Reference proteome</keyword>
<feature type="transmembrane region" description="Helical" evidence="10">
    <location>
        <begin position="33"/>
        <end position="55"/>
    </location>
</feature>
<dbReference type="PANTHER" id="PTHR12468:SF2">
    <property type="entry name" value="GPI MANNOSYLTRANSFERASE 2"/>
    <property type="match status" value="1"/>
</dbReference>
<keyword evidence="7" id="KW-0256">Endoplasmic reticulum</keyword>
<feature type="transmembrane region" description="Helical" evidence="10">
    <location>
        <begin position="114"/>
        <end position="140"/>
    </location>
</feature>
<evidence type="ECO:0000256" key="1">
    <source>
        <dbReference type="ARBA" id="ARBA00004477"/>
    </source>
</evidence>
<dbReference type="GO" id="GO:0016020">
    <property type="term" value="C:membrane"/>
    <property type="evidence" value="ECO:0007669"/>
    <property type="project" value="GOC"/>
</dbReference>
<evidence type="ECO:0000256" key="4">
    <source>
        <dbReference type="ARBA" id="ARBA00022676"/>
    </source>
</evidence>
<feature type="transmembrane region" description="Helical" evidence="10">
    <location>
        <begin position="323"/>
        <end position="341"/>
    </location>
</feature>
<dbReference type="RefSeq" id="WP_089291276.1">
    <property type="nucleotide sequence ID" value="NZ_BOMU01000006.1"/>
</dbReference>